<dbReference type="EMBL" id="WJXO01000001">
    <property type="protein sequence ID" value="MRN37276.1"/>
    <property type="molecule type" value="Genomic_DNA"/>
</dbReference>
<comment type="caution">
    <text evidence="1">The sequence shown here is derived from an EMBL/GenBank/DDBJ whole genome shotgun (WGS) entry which is preliminary data.</text>
</comment>
<sequence>MGVVNMKKTLIILSALALSACAAFSGKEYSVNAYNAQGKQLNKKFELDSNKAGIQMARQSLCQTYPNATIRVYNNITRMEVKEFSPYSCRHKR</sequence>
<dbReference type="Proteomes" id="UP000486297">
    <property type="component" value="Unassembled WGS sequence"/>
</dbReference>
<name>A0A5Q3S368_9NEIS</name>
<evidence type="ECO:0000313" key="1">
    <source>
        <dbReference type="EMBL" id="MRN37276.1"/>
    </source>
</evidence>
<dbReference type="PROSITE" id="PS51257">
    <property type="entry name" value="PROKAR_LIPOPROTEIN"/>
    <property type="match status" value="1"/>
</dbReference>
<protein>
    <submittedName>
        <fullName evidence="1">Uncharacterized protein</fullName>
    </submittedName>
</protein>
<proteinExistence type="predicted"/>
<organism evidence="1 2">
    <name type="scientific">Neisseria brasiliensis</name>
    <dbReference type="NCBI Taxonomy" id="2666100"/>
    <lineage>
        <taxon>Bacteria</taxon>
        <taxon>Pseudomonadati</taxon>
        <taxon>Pseudomonadota</taxon>
        <taxon>Betaproteobacteria</taxon>
        <taxon>Neisseriales</taxon>
        <taxon>Neisseriaceae</taxon>
        <taxon>Neisseria</taxon>
    </lineage>
</organism>
<gene>
    <name evidence="1" type="ORF">GJU80_01850</name>
</gene>
<reference evidence="1" key="1">
    <citation type="journal article" name="Emerg. Infect. Dis.">
        <title>Two cases of a newly characterized neisseria species.</title>
        <authorList>
            <person name="Mustapha M."/>
            <person name="Lemos A.P.S."/>
            <person name="Harrison L.H."/>
            <person name="Vantyne D."/>
            <person name="Sacchi C.T."/>
        </authorList>
    </citation>
    <scope>NUCLEOTIDE SEQUENCE</scope>
    <source>
        <strain evidence="1">N.95.16</strain>
    </source>
</reference>
<evidence type="ECO:0000313" key="2">
    <source>
        <dbReference type="Proteomes" id="UP000486297"/>
    </source>
</evidence>
<dbReference type="AlphaFoldDB" id="A0A5Q3S368"/>
<keyword evidence="2" id="KW-1185">Reference proteome</keyword>
<accession>A0A5Q3S368</accession>